<evidence type="ECO:0000313" key="8">
    <source>
        <dbReference type="Proteomes" id="UP000184356"/>
    </source>
</evidence>
<proteinExistence type="inferred from homology"/>
<evidence type="ECO:0000256" key="5">
    <source>
        <dbReference type="SAM" id="MobiDB-lite"/>
    </source>
</evidence>
<feature type="domain" description="ABC1 atypical kinase-like" evidence="6">
    <location>
        <begin position="413"/>
        <end position="653"/>
    </location>
</feature>
<feature type="region of interest" description="Disordered" evidence="5">
    <location>
        <begin position="65"/>
        <end position="146"/>
    </location>
</feature>
<dbReference type="SUPFAM" id="SSF56112">
    <property type="entry name" value="Protein kinase-like (PK-like)"/>
    <property type="match status" value="1"/>
</dbReference>
<evidence type="ECO:0000313" key="7">
    <source>
        <dbReference type="EMBL" id="OJJ52651.1"/>
    </source>
</evidence>
<evidence type="ECO:0000256" key="4">
    <source>
        <dbReference type="ARBA" id="ARBA00022840"/>
    </source>
</evidence>
<feature type="compositionally biased region" description="Polar residues" evidence="5">
    <location>
        <begin position="99"/>
        <end position="121"/>
    </location>
</feature>
<reference evidence="8" key="1">
    <citation type="journal article" date="2017" name="Genome Biol.">
        <title>Comparative genomics reveals high biological diversity and specific adaptations in the industrially and medically important fungal genus Aspergillus.</title>
        <authorList>
            <person name="de Vries R.P."/>
            <person name="Riley R."/>
            <person name="Wiebenga A."/>
            <person name="Aguilar-Osorio G."/>
            <person name="Amillis S."/>
            <person name="Uchima C.A."/>
            <person name="Anderluh G."/>
            <person name="Asadollahi M."/>
            <person name="Askin M."/>
            <person name="Barry K."/>
            <person name="Battaglia E."/>
            <person name="Bayram O."/>
            <person name="Benocci T."/>
            <person name="Braus-Stromeyer S.A."/>
            <person name="Caldana C."/>
            <person name="Canovas D."/>
            <person name="Cerqueira G.C."/>
            <person name="Chen F."/>
            <person name="Chen W."/>
            <person name="Choi C."/>
            <person name="Clum A."/>
            <person name="Dos Santos R.A."/>
            <person name="Damasio A.R."/>
            <person name="Diallinas G."/>
            <person name="Emri T."/>
            <person name="Fekete E."/>
            <person name="Flipphi M."/>
            <person name="Freyberg S."/>
            <person name="Gallo A."/>
            <person name="Gournas C."/>
            <person name="Habgood R."/>
            <person name="Hainaut M."/>
            <person name="Harispe M.L."/>
            <person name="Henrissat B."/>
            <person name="Hilden K.S."/>
            <person name="Hope R."/>
            <person name="Hossain A."/>
            <person name="Karabika E."/>
            <person name="Karaffa L."/>
            <person name="Karanyi Z."/>
            <person name="Krasevec N."/>
            <person name="Kuo A."/>
            <person name="Kusch H."/>
            <person name="LaButti K."/>
            <person name="Lagendijk E.L."/>
            <person name="Lapidus A."/>
            <person name="Levasseur A."/>
            <person name="Lindquist E."/>
            <person name="Lipzen A."/>
            <person name="Logrieco A.F."/>
            <person name="MacCabe A."/>
            <person name="Maekelae M.R."/>
            <person name="Malavazi I."/>
            <person name="Melin P."/>
            <person name="Meyer V."/>
            <person name="Mielnichuk N."/>
            <person name="Miskei M."/>
            <person name="Molnar A.P."/>
            <person name="Mule G."/>
            <person name="Ngan C.Y."/>
            <person name="Orejas M."/>
            <person name="Orosz E."/>
            <person name="Ouedraogo J.P."/>
            <person name="Overkamp K.M."/>
            <person name="Park H.-S."/>
            <person name="Perrone G."/>
            <person name="Piumi F."/>
            <person name="Punt P.J."/>
            <person name="Ram A.F."/>
            <person name="Ramon A."/>
            <person name="Rauscher S."/>
            <person name="Record E."/>
            <person name="Riano-Pachon D.M."/>
            <person name="Robert V."/>
            <person name="Roehrig J."/>
            <person name="Ruller R."/>
            <person name="Salamov A."/>
            <person name="Salih N.S."/>
            <person name="Samson R.A."/>
            <person name="Sandor E."/>
            <person name="Sanguinetti M."/>
            <person name="Schuetze T."/>
            <person name="Sepcic K."/>
            <person name="Shelest E."/>
            <person name="Sherlock G."/>
            <person name="Sophianopoulou V."/>
            <person name="Squina F.M."/>
            <person name="Sun H."/>
            <person name="Susca A."/>
            <person name="Todd R.B."/>
            <person name="Tsang A."/>
            <person name="Unkles S.E."/>
            <person name="van de Wiele N."/>
            <person name="van Rossen-Uffink D."/>
            <person name="Oliveira J.V."/>
            <person name="Vesth T.C."/>
            <person name="Visser J."/>
            <person name="Yu J.-H."/>
            <person name="Zhou M."/>
            <person name="Andersen M.R."/>
            <person name="Archer D.B."/>
            <person name="Baker S.E."/>
            <person name="Benoit I."/>
            <person name="Brakhage A.A."/>
            <person name="Braus G.H."/>
            <person name="Fischer R."/>
            <person name="Frisvad J.C."/>
            <person name="Goldman G.H."/>
            <person name="Houbraken J."/>
            <person name="Oakley B."/>
            <person name="Pocsi I."/>
            <person name="Scazzocchio C."/>
            <person name="Seiboth B."/>
            <person name="vanKuyk P.A."/>
            <person name="Wortman J."/>
            <person name="Dyer P.S."/>
            <person name="Grigoriev I.V."/>
        </authorList>
    </citation>
    <scope>NUCLEOTIDE SEQUENCE [LARGE SCALE GENOMIC DNA]</scope>
    <source>
        <strain evidence="8">CBS 593.65</strain>
    </source>
</reference>
<dbReference type="GeneID" id="63764431"/>
<protein>
    <recommendedName>
        <fullName evidence="6">ABC1 atypical kinase-like domain-containing protein</fullName>
    </recommendedName>
</protein>
<feature type="compositionally biased region" description="Basic and acidic residues" evidence="5">
    <location>
        <begin position="169"/>
        <end position="183"/>
    </location>
</feature>
<accession>A0A1L9SZZ6</accession>
<dbReference type="AlphaFoldDB" id="A0A1L9SZZ6"/>
<dbReference type="GO" id="GO:0006744">
    <property type="term" value="P:ubiquinone biosynthetic process"/>
    <property type="evidence" value="ECO:0007669"/>
    <property type="project" value="TreeGrafter"/>
</dbReference>
<organism evidence="7 8">
    <name type="scientific">Aspergillus sydowii CBS 593.65</name>
    <dbReference type="NCBI Taxonomy" id="1036612"/>
    <lineage>
        <taxon>Eukaryota</taxon>
        <taxon>Fungi</taxon>
        <taxon>Dikarya</taxon>
        <taxon>Ascomycota</taxon>
        <taxon>Pezizomycotina</taxon>
        <taxon>Eurotiomycetes</taxon>
        <taxon>Eurotiomycetidae</taxon>
        <taxon>Eurotiales</taxon>
        <taxon>Aspergillaceae</taxon>
        <taxon>Aspergillus</taxon>
        <taxon>Aspergillus subgen. Nidulantes</taxon>
    </lineage>
</organism>
<feature type="compositionally biased region" description="Polar residues" evidence="5">
    <location>
        <begin position="69"/>
        <end position="90"/>
    </location>
</feature>
<dbReference type="Pfam" id="PF03109">
    <property type="entry name" value="ABC1"/>
    <property type="match status" value="1"/>
</dbReference>
<dbReference type="EMBL" id="KV878600">
    <property type="protein sequence ID" value="OJJ52651.1"/>
    <property type="molecule type" value="Genomic_DNA"/>
</dbReference>
<dbReference type="Proteomes" id="UP000184356">
    <property type="component" value="Unassembled WGS sequence"/>
</dbReference>
<dbReference type="VEuPathDB" id="FungiDB:ASPSYDRAFT_51787"/>
<name>A0A1L9SZZ6_9EURO</name>
<keyword evidence="2" id="KW-0808">Transferase</keyword>
<keyword evidence="4" id="KW-0067">ATP-binding</keyword>
<evidence type="ECO:0000259" key="6">
    <source>
        <dbReference type="Pfam" id="PF03109"/>
    </source>
</evidence>
<dbReference type="PANTHER" id="PTHR43851">
    <property type="match status" value="1"/>
</dbReference>
<dbReference type="InterPro" id="IPR051409">
    <property type="entry name" value="Atypical_kinase_ADCK"/>
</dbReference>
<evidence type="ECO:0000256" key="2">
    <source>
        <dbReference type="ARBA" id="ARBA00022679"/>
    </source>
</evidence>
<dbReference type="STRING" id="1036612.A0A1L9SZZ6"/>
<dbReference type="GO" id="GO:0016740">
    <property type="term" value="F:transferase activity"/>
    <property type="evidence" value="ECO:0007669"/>
    <property type="project" value="UniProtKB-KW"/>
</dbReference>
<comment type="similarity">
    <text evidence="1">Belongs to the protein kinase superfamily. ADCK protein kinase family.</text>
</comment>
<evidence type="ECO:0000256" key="1">
    <source>
        <dbReference type="ARBA" id="ARBA00009670"/>
    </source>
</evidence>
<evidence type="ECO:0000256" key="3">
    <source>
        <dbReference type="ARBA" id="ARBA00022741"/>
    </source>
</evidence>
<dbReference type="PANTHER" id="PTHR43851:SF3">
    <property type="entry name" value="COENZYME Q8"/>
    <property type="match status" value="1"/>
</dbReference>
<gene>
    <name evidence="7" type="ORF">ASPSYDRAFT_51787</name>
</gene>
<dbReference type="InterPro" id="IPR004147">
    <property type="entry name" value="ABC1_dom"/>
</dbReference>
<dbReference type="CDD" id="cd13970">
    <property type="entry name" value="ABC1_ADCK3"/>
    <property type="match status" value="1"/>
</dbReference>
<dbReference type="OrthoDB" id="201153at2759"/>
<dbReference type="InterPro" id="IPR011009">
    <property type="entry name" value="Kinase-like_dom_sf"/>
</dbReference>
<dbReference type="GO" id="GO:0005524">
    <property type="term" value="F:ATP binding"/>
    <property type="evidence" value="ECO:0007669"/>
    <property type="project" value="UniProtKB-KW"/>
</dbReference>
<keyword evidence="3" id="KW-0547">Nucleotide-binding</keyword>
<keyword evidence="8" id="KW-1185">Reference proteome</keyword>
<dbReference type="InterPro" id="IPR034646">
    <property type="entry name" value="ADCK3_dom"/>
</dbReference>
<dbReference type="RefSeq" id="XP_040696457.1">
    <property type="nucleotide sequence ID" value="XM_040848358.1"/>
</dbReference>
<sequence length="761" mass="83767">MSGKRLLDAIQFLNVAKSVATKHLAVRQRQLDVFTRTSSLTKGIKNQTDGLILTAKAAAALAKRFDDTPPSQSQTTSAGPSESSSRTQNEPHVGAKIPASTTGASGNTVKGQLGVSPQQEEFYQPSREPAAEPPGTPRVKVPQAASDTQVGLDGNINAEVYQSPVKNSPARDAEGDAGPDRLKVSPQQEEFYRPTPEPAAGRTGSPKVELPRATNTTQTGLNDGINAETYQSPVAQEQELPEEMMKDIFHSPKVARTLSRKAAADLRFRPLGTREGAAEKVDTRGTGNIEPPTAEDIVPSDSKIESEVMAELKKEEDAYRMVESRVPSSRLGRLWQYGGLATSMAFGAVGESFRRVTGNAEDAAGSLMFSAGNMERVVAKLSKMRGAALKLGQMISFQDSKMLPDSIQQVLQRVQDRADYMPAYQRDKVLTDNLGPNWRDLFESFEEVPMAAASIGQVHGAVLKSTGQPVAVKIQYPGVADSIDSDLNNLSILLTASRILPRGLYLDKTIANARTELAWECDYTREAECGNRFRELLKDDPIFHVPEIIPEASGKNVLTMERLNGVAVTKIQNFTQDQRDWIGTQILRLCLREITEFKYMQTDPNWTNFLYNASANNLELLDFGASRDYPSSFIDKYVQTLLAASRSDRETCHTLSIELGYLTGHESRAMVDAHVSSILTLAEPFMDSSPDVYDFQDQTITDRVRDLIPVMIRERLAPPPEETYSLHRKLSGAFLLCARLGSRVRCKELFKDAMEKLDGSK</sequence>
<feature type="region of interest" description="Disordered" evidence="5">
    <location>
        <begin position="160"/>
        <end position="226"/>
    </location>
</feature>